<keyword evidence="7" id="KW-0472">Membrane</keyword>
<evidence type="ECO:0000256" key="3">
    <source>
        <dbReference type="ARBA" id="ARBA00022692"/>
    </source>
</evidence>
<proteinExistence type="inferred from homology"/>
<reference evidence="10" key="1">
    <citation type="submission" date="2022-10" db="EMBL/GenBank/DDBJ databases">
        <title>Genome assembly of Pristionchus species.</title>
        <authorList>
            <person name="Yoshida K."/>
            <person name="Sommer R.J."/>
        </authorList>
    </citation>
    <scope>NUCLEOTIDE SEQUENCE [LARGE SCALE GENOMIC DNA]</scope>
    <source>
        <strain evidence="10">RS5460</strain>
    </source>
</reference>
<protein>
    <recommendedName>
        <fullName evidence="8">Fatty acid desaturase domain-containing protein</fullName>
    </recommendedName>
</protein>
<dbReference type="Proteomes" id="UP001328107">
    <property type="component" value="Unassembled WGS sequence"/>
</dbReference>
<dbReference type="GO" id="GO:0006629">
    <property type="term" value="P:lipid metabolic process"/>
    <property type="evidence" value="ECO:0007669"/>
    <property type="project" value="UniProtKB-KW"/>
</dbReference>
<dbReference type="Gene3D" id="3.10.120.10">
    <property type="entry name" value="Cytochrome b5-like heme/steroid binding domain"/>
    <property type="match status" value="1"/>
</dbReference>
<dbReference type="GO" id="GO:0016717">
    <property type="term" value="F:oxidoreductase activity, acting on paired donors, with oxidation of a pair of donors resulting in the reduction of molecular oxygen to two molecules of water"/>
    <property type="evidence" value="ECO:0007669"/>
    <property type="project" value="TreeGrafter"/>
</dbReference>
<evidence type="ECO:0000256" key="7">
    <source>
        <dbReference type="ARBA" id="ARBA00023136"/>
    </source>
</evidence>
<sequence length="194" mass="22625">MVIRDIDTSPFWLKIDGKWVHIDESVMKAHPGGSAITTYRNKEATTVFQTFHSGSATAGKWLAKLKEESRDNQPEIKDTEEILKGEDTINMGTFDISAEKAEQIAKAFDKLRLDLRKEGYFQSDKVWYFRKIEHHLFPTMPRHSLPKMMPRVKEFCKEYDIPYLVDDYFTGWRLGVEQFANVARVAERKVKSLF</sequence>
<dbReference type="AlphaFoldDB" id="A0AAN5CPW8"/>
<dbReference type="PANTHER" id="PTHR19353">
    <property type="entry name" value="FATTY ACID DESATURASE 2"/>
    <property type="match status" value="1"/>
</dbReference>
<evidence type="ECO:0000256" key="4">
    <source>
        <dbReference type="ARBA" id="ARBA00022989"/>
    </source>
</evidence>
<comment type="subcellular location">
    <subcellularLocation>
        <location evidence="1">Membrane</location>
        <topology evidence="1">Multi-pass membrane protein</topology>
    </subcellularLocation>
</comment>
<dbReference type="PANTHER" id="PTHR19353:SF88">
    <property type="entry name" value="DELTA(5) FATTY ACID DESATURASE FAT-4"/>
    <property type="match status" value="1"/>
</dbReference>
<name>A0AAN5CPW8_9BILA</name>
<feature type="domain" description="Fatty acid desaturase" evidence="8">
    <location>
        <begin position="132"/>
        <end position="163"/>
    </location>
</feature>
<evidence type="ECO:0000313" key="10">
    <source>
        <dbReference type="Proteomes" id="UP001328107"/>
    </source>
</evidence>
<dbReference type="SUPFAM" id="SSF55856">
    <property type="entry name" value="Cytochrome b5-like heme/steroid binding domain"/>
    <property type="match status" value="1"/>
</dbReference>
<keyword evidence="10" id="KW-1185">Reference proteome</keyword>
<dbReference type="InterPro" id="IPR036400">
    <property type="entry name" value="Cyt_B5-like_heme/steroid_sf"/>
</dbReference>
<keyword evidence="4" id="KW-1133">Transmembrane helix</keyword>
<comment type="similarity">
    <text evidence="2">Belongs to the fatty acid desaturase type 1 family.</text>
</comment>
<evidence type="ECO:0000256" key="1">
    <source>
        <dbReference type="ARBA" id="ARBA00004141"/>
    </source>
</evidence>
<organism evidence="9 10">
    <name type="scientific">Pristionchus mayeri</name>
    <dbReference type="NCBI Taxonomy" id="1317129"/>
    <lineage>
        <taxon>Eukaryota</taxon>
        <taxon>Metazoa</taxon>
        <taxon>Ecdysozoa</taxon>
        <taxon>Nematoda</taxon>
        <taxon>Chromadorea</taxon>
        <taxon>Rhabditida</taxon>
        <taxon>Rhabditina</taxon>
        <taxon>Diplogasteromorpha</taxon>
        <taxon>Diplogasteroidea</taxon>
        <taxon>Neodiplogasteridae</taxon>
        <taxon>Pristionchus</taxon>
    </lineage>
</organism>
<keyword evidence="3" id="KW-0812">Transmembrane</keyword>
<comment type="caution">
    <text evidence="9">The sequence shown here is derived from an EMBL/GenBank/DDBJ whole genome shotgun (WGS) entry which is preliminary data.</text>
</comment>
<dbReference type="InterPro" id="IPR005804">
    <property type="entry name" value="FA_desaturase_dom"/>
</dbReference>
<keyword evidence="5" id="KW-0560">Oxidoreductase</keyword>
<dbReference type="GO" id="GO:0016020">
    <property type="term" value="C:membrane"/>
    <property type="evidence" value="ECO:0007669"/>
    <property type="project" value="UniProtKB-SubCell"/>
</dbReference>
<evidence type="ECO:0000256" key="2">
    <source>
        <dbReference type="ARBA" id="ARBA00009295"/>
    </source>
</evidence>
<gene>
    <name evidence="9" type="ORF">PMAYCL1PPCAC_18663</name>
</gene>
<dbReference type="Pfam" id="PF00487">
    <property type="entry name" value="FA_desaturase"/>
    <property type="match status" value="1"/>
</dbReference>
<evidence type="ECO:0000256" key="6">
    <source>
        <dbReference type="ARBA" id="ARBA00023098"/>
    </source>
</evidence>
<accession>A0AAN5CPW8</accession>
<evidence type="ECO:0000256" key="5">
    <source>
        <dbReference type="ARBA" id="ARBA00023002"/>
    </source>
</evidence>
<dbReference type="EMBL" id="BTRK01000004">
    <property type="protein sequence ID" value="GMR48468.1"/>
    <property type="molecule type" value="Genomic_DNA"/>
</dbReference>
<dbReference type="InterPro" id="IPR012171">
    <property type="entry name" value="Fatty_acid_desaturase"/>
</dbReference>
<evidence type="ECO:0000313" key="9">
    <source>
        <dbReference type="EMBL" id="GMR48468.1"/>
    </source>
</evidence>
<evidence type="ECO:0000259" key="8">
    <source>
        <dbReference type="Pfam" id="PF00487"/>
    </source>
</evidence>
<keyword evidence="6" id="KW-0443">Lipid metabolism</keyword>